<proteinExistence type="predicted"/>
<dbReference type="AlphaFoldDB" id="A0A166PIJ5"/>
<keyword evidence="2" id="KW-1185">Reference proteome</keyword>
<evidence type="ECO:0000313" key="1">
    <source>
        <dbReference type="EMBL" id="KZP26133.1"/>
    </source>
</evidence>
<dbReference type="Proteomes" id="UP000076532">
    <property type="component" value="Unassembled WGS sequence"/>
</dbReference>
<dbReference type="EMBL" id="KV417516">
    <property type="protein sequence ID" value="KZP26133.1"/>
    <property type="molecule type" value="Genomic_DNA"/>
</dbReference>
<accession>A0A166PIJ5</accession>
<name>A0A166PIJ5_9AGAM</name>
<sequence length="136" mass="15340">MSSNLTPLLLTSLHPMQATPAEPHSTLRPARLHRCSSLARLWLGYLGPQRPLLSGRVSQECHKLQWEEDIKSIPDSDQVELRKALVPEPRGATAFCAGRQDHPRPGRTQQHEMEQFEPGLLEYIRLDLALPVPAPR</sequence>
<protein>
    <submittedName>
        <fullName evidence="1">Uncharacterized protein</fullName>
    </submittedName>
</protein>
<reference evidence="1 2" key="1">
    <citation type="journal article" date="2016" name="Mol. Biol. Evol.">
        <title>Comparative Genomics of Early-Diverging Mushroom-Forming Fungi Provides Insights into the Origins of Lignocellulose Decay Capabilities.</title>
        <authorList>
            <person name="Nagy L.G."/>
            <person name="Riley R."/>
            <person name="Tritt A."/>
            <person name="Adam C."/>
            <person name="Daum C."/>
            <person name="Floudas D."/>
            <person name="Sun H."/>
            <person name="Yadav J.S."/>
            <person name="Pangilinan J."/>
            <person name="Larsson K.H."/>
            <person name="Matsuura K."/>
            <person name="Barry K."/>
            <person name="Labutti K."/>
            <person name="Kuo R."/>
            <person name="Ohm R.A."/>
            <person name="Bhattacharya S.S."/>
            <person name="Shirouzu T."/>
            <person name="Yoshinaga Y."/>
            <person name="Martin F.M."/>
            <person name="Grigoriev I.V."/>
            <person name="Hibbett D.S."/>
        </authorList>
    </citation>
    <scope>NUCLEOTIDE SEQUENCE [LARGE SCALE GENOMIC DNA]</scope>
    <source>
        <strain evidence="1 2">CBS 109695</strain>
    </source>
</reference>
<organism evidence="1 2">
    <name type="scientific">Athelia psychrophila</name>
    <dbReference type="NCBI Taxonomy" id="1759441"/>
    <lineage>
        <taxon>Eukaryota</taxon>
        <taxon>Fungi</taxon>
        <taxon>Dikarya</taxon>
        <taxon>Basidiomycota</taxon>
        <taxon>Agaricomycotina</taxon>
        <taxon>Agaricomycetes</taxon>
        <taxon>Agaricomycetidae</taxon>
        <taxon>Atheliales</taxon>
        <taxon>Atheliaceae</taxon>
        <taxon>Athelia</taxon>
    </lineage>
</organism>
<evidence type="ECO:0000313" key="2">
    <source>
        <dbReference type="Proteomes" id="UP000076532"/>
    </source>
</evidence>
<gene>
    <name evidence="1" type="ORF">FIBSPDRAFT_357351</name>
</gene>
<dbReference type="OrthoDB" id="3268246at2759"/>